<evidence type="ECO:0000313" key="2">
    <source>
        <dbReference type="EMBL" id="RHZ25371.1"/>
    </source>
</evidence>
<proteinExistence type="predicted"/>
<evidence type="ECO:0000313" key="4">
    <source>
        <dbReference type="Proteomes" id="UP000285712"/>
    </source>
</evidence>
<protein>
    <submittedName>
        <fullName evidence="2">Uncharacterized protein</fullName>
    </submittedName>
</protein>
<organism evidence="2 3">
    <name type="scientific">Aphanomyces astaci</name>
    <name type="common">Crayfish plague agent</name>
    <dbReference type="NCBI Taxonomy" id="112090"/>
    <lineage>
        <taxon>Eukaryota</taxon>
        <taxon>Sar</taxon>
        <taxon>Stramenopiles</taxon>
        <taxon>Oomycota</taxon>
        <taxon>Saprolegniomycetes</taxon>
        <taxon>Saprolegniales</taxon>
        <taxon>Verrucalvaceae</taxon>
        <taxon>Aphanomyces</taxon>
    </lineage>
</organism>
<dbReference type="AlphaFoldDB" id="A0A3R6YVC7"/>
<evidence type="ECO:0000313" key="1">
    <source>
        <dbReference type="EMBL" id="RHZ01393.1"/>
    </source>
</evidence>
<reference evidence="3 4" key="1">
    <citation type="submission" date="2018-08" db="EMBL/GenBank/DDBJ databases">
        <title>Aphanomyces genome sequencing and annotation.</title>
        <authorList>
            <person name="Minardi D."/>
            <person name="Oidtmann B."/>
            <person name="Van Der Giezen M."/>
            <person name="Studholme D.J."/>
        </authorList>
    </citation>
    <scope>NUCLEOTIDE SEQUENCE [LARGE SCALE GENOMIC DNA]</scope>
    <source>
        <strain evidence="2 3">Da</strain>
        <strain evidence="1 4">Sv</strain>
    </source>
</reference>
<accession>A0A3R6YVC7</accession>
<name>A0A3R6YVC7_APHAT</name>
<dbReference type="EMBL" id="QUTG01000762">
    <property type="protein sequence ID" value="RHZ01393.1"/>
    <property type="molecule type" value="Genomic_DNA"/>
</dbReference>
<evidence type="ECO:0000313" key="3">
    <source>
        <dbReference type="Proteomes" id="UP000285430"/>
    </source>
</evidence>
<dbReference type="Proteomes" id="UP000285430">
    <property type="component" value="Unassembled WGS sequence"/>
</dbReference>
<dbReference type="Proteomes" id="UP000285712">
    <property type="component" value="Unassembled WGS sequence"/>
</dbReference>
<sequence length="445" mass="48680">MPTCMLYVAKATASQSFFDNACDSKCDGWLVQGDVDGRVRVVAVDVHKAVLSAFTLWSFKDQAIQQVLAVSSDAIAVLGSLGRLVVLGALERVLMDVQLHFPVDSIVYHSIAKKFVYVARGQCYGHALTSSSSAALHHIPRDAKRVVACADPSRIGVLSKLGRLFTTVLEPAGSNDRASVPQGSDKALQMQVAKITRASADMTAAASTALSLSASIHKMNSTRRFLQFCQVQAINACESKDRTAWPCVDELCHQYTFPWQDSLSEHIRLDAFELFAAGAAKLDVHVYLVYDDRPCAFHYTVMATSLNALQGAHVFEEIPWTDEASFNQVSTQYAAENSTWWKCCHSEYCDAAQIAQADISLTPPTGMSMGMLLGKNEPSVLAALLSKPQTMVQSTLNGLTISRVDRRGNDNDDDPWLVSVRVSDSSTLATVRTVMIDLFTLWTHM</sequence>
<comment type="caution">
    <text evidence="2">The sequence shown here is derived from an EMBL/GenBank/DDBJ whole genome shotgun (WGS) entry which is preliminary data.</text>
</comment>
<gene>
    <name evidence="1" type="ORF">DYB35_005092</name>
    <name evidence="2" type="ORF">DYB37_005640</name>
</gene>
<dbReference type="EMBL" id="QUTH01002545">
    <property type="protein sequence ID" value="RHZ25371.1"/>
    <property type="molecule type" value="Genomic_DNA"/>
</dbReference>
<dbReference type="VEuPathDB" id="FungiDB:H257_16080"/>